<feature type="transmembrane region" description="Helical" evidence="12">
    <location>
        <begin position="275"/>
        <end position="297"/>
    </location>
</feature>
<keyword evidence="9 12" id="KW-1133">Transmembrane helix</keyword>
<evidence type="ECO:0000313" key="13">
    <source>
        <dbReference type="EMBL" id="AHG91442.1"/>
    </source>
</evidence>
<keyword evidence="5" id="KW-0997">Cell inner membrane</keyword>
<evidence type="ECO:0000256" key="10">
    <source>
        <dbReference type="ARBA" id="ARBA00023136"/>
    </source>
</evidence>
<comment type="subcellular location">
    <subcellularLocation>
        <location evidence="2">Membrane</location>
        <topology evidence="2">Multi-pass membrane protein</topology>
    </subcellularLocation>
</comment>
<dbReference type="HOGENOM" id="CLU_034879_5_1_0"/>
<dbReference type="PATRIC" id="fig|861299.3.peg.3962"/>
<dbReference type="EMBL" id="CP007128">
    <property type="protein sequence ID" value="AHG91442.1"/>
    <property type="molecule type" value="Genomic_DNA"/>
</dbReference>
<dbReference type="AlphaFoldDB" id="W0RLV8"/>
<dbReference type="KEGG" id="gba:J421_3905"/>
<dbReference type="OrthoDB" id="9782418at2"/>
<evidence type="ECO:0000256" key="1">
    <source>
        <dbReference type="ARBA" id="ARBA00001946"/>
    </source>
</evidence>
<dbReference type="GO" id="GO:0006744">
    <property type="term" value="P:ubiquinone biosynthetic process"/>
    <property type="evidence" value="ECO:0007669"/>
    <property type="project" value="UniProtKB-KW"/>
</dbReference>
<evidence type="ECO:0000256" key="4">
    <source>
        <dbReference type="ARBA" id="ARBA00022475"/>
    </source>
</evidence>
<evidence type="ECO:0000256" key="9">
    <source>
        <dbReference type="ARBA" id="ARBA00022989"/>
    </source>
</evidence>
<evidence type="ECO:0000256" key="11">
    <source>
        <dbReference type="ARBA" id="ARBA00034524"/>
    </source>
</evidence>
<organism evidence="13 14">
    <name type="scientific">Gemmatirosa kalamazoonensis</name>
    <dbReference type="NCBI Taxonomy" id="861299"/>
    <lineage>
        <taxon>Bacteria</taxon>
        <taxon>Pseudomonadati</taxon>
        <taxon>Gemmatimonadota</taxon>
        <taxon>Gemmatimonadia</taxon>
        <taxon>Gemmatimonadales</taxon>
        <taxon>Gemmatimonadaceae</taxon>
        <taxon>Gemmatirosa</taxon>
    </lineage>
</organism>
<gene>
    <name evidence="13" type="ORF">J421_3905</name>
</gene>
<reference evidence="13 14" key="1">
    <citation type="journal article" date="2014" name="Genome Announc.">
        <title>Genome Sequence and Methylome of Soil Bacterium Gemmatirosa kalamazoonensis KBS708T, a Member of the Rarely Cultivated Gemmatimonadetes Phylum.</title>
        <authorList>
            <person name="Debruyn J.M."/>
            <person name="Radosevich M."/>
            <person name="Wommack K.E."/>
            <person name="Polson S.W."/>
            <person name="Hauser L.J."/>
            <person name="Fawaz M.N."/>
            <person name="Korlach J."/>
            <person name="Tsai Y.C."/>
        </authorList>
    </citation>
    <scope>NUCLEOTIDE SEQUENCE [LARGE SCALE GENOMIC DNA]</scope>
    <source>
        <strain evidence="13 14">KBS708</strain>
    </source>
</reference>
<feature type="transmembrane region" description="Helical" evidence="12">
    <location>
        <begin position="218"/>
        <end position="240"/>
    </location>
</feature>
<dbReference type="Pfam" id="PF01040">
    <property type="entry name" value="UbiA"/>
    <property type="match status" value="1"/>
</dbReference>
<feature type="transmembrane region" description="Helical" evidence="12">
    <location>
        <begin position="20"/>
        <end position="42"/>
    </location>
</feature>
<dbReference type="Gene3D" id="1.10.357.140">
    <property type="entry name" value="UbiA prenyltransferase"/>
    <property type="match status" value="1"/>
</dbReference>
<proteinExistence type="inferred from homology"/>
<dbReference type="Gene3D" id="1.20.120.1780">
    <property type="entry name" value="UbiA prenyltransferase"/>
    <property type="match status" value="1"/>
</dbReference>
<feature type="transmembrane region" description="Helical" evidence="12">
    <location>
        <begin position="103"/>
        <end position="136"/>
    </location>
</feature>
<keyword evidence="14" id="KW-1185">Reference proteome</keyword>
<evidence type="ECO:0000256" key="3">
    <source>
        <dbReference type="ARBA" id="ARBA00005985"/>
    </source>
</evidence>
<keyword evidence="8 12" id="KW-0812">Transmembrane</keyword>
<feature type="transmembrane region" description="Helical" evidence="12">
    <location>
        <begin position="54"/>
        <end position="75"/>
    </location>
</feature>
<dbReference type="InParanoid" id="W0RLV8"/>
<evidence type="ECO:0000256" key="8">
    <source>
        <dbReference type="ARBA" id="ARBA00022692"/>
    </source>
</evidence>
<evidence type="ECO:0000256" key="2">
    <source>
        <dbReference type="ARBA" id="ARBA00004141"/>
    </source>
</evidence>
<evidence type="ECO:0000313" key="14">
    <source>
        <dbReference type="Proteomes" id="UP000019151"/>
    </source>
</evidence>
<feature type="transmembrane region" description="Helical" evidence="12">
    <location>
        <begin position="148"/>
        <end position="168"/>
    </location>
</feature>
<evidence type="ECO:0000256" key="7">
    <source>
        <dbReference type="ARBA" id="ARBA00022688"/>
    </source>
</evidence>
<dbReference type="InterPro" id="IPR000537">
    <property type="entry name" value="UbiA_prenyltransferase"/>
</dbReference>
<keyword evidence="4" id="KW-1003">Cell membrane</keyword>
<feature type="transmembrane region" description="Helical" evidence="12">
    <location>
        <begin position="246"/>
        <end position="263"/>
    </location>
</feature>
<dbReference type="eggNOG" id="COG0382">
    <property type="taxonomic scope" value="Bacteria"/>
</dbReference>
<dbReference type="InterPro" id="IPR006371">
    <property type="entry name" value="Polyprenyltransferase_UbiA-li"/>
</dbReference>
<name>W0RLV8_9BACT</name>
<dbReference type="PANTHER" id="PTHR11048:SF28">
    <property type="entry name" value="4-HYDROXYBENZOATE POLYPRENYLTRANSFERASE, MITOCHONDRIAL"/>
    <property type="match status" value="1"/>
</dbReference>
<dbReference type="Proteomes" id="UP000019151">
    <property type="component" value="Chromosome"/>
</dbReference>
<sequence length="301" mass="32056">MTTRPAEPQTFVGTSKLARYASFVKLPHTVFALPFALVGVVLASWTRMPDARTLVWTVVAFTAARFAAMGFNRIVDRDVDAANPRTARRELPTGALSLREAQLAVAVASLVFVGAAAALNTLCLALAPLALAWVFFYSYTKRFTRWSHLVMGLGLGIAPVGGYLAVTGSWTRPWWLAGSLALAVMAWAGGFDVFYALQDVAFDREAGLHSLPAMLGPRRAIAIARVLHASAVALLGAAALGAPAGHGWLLAGVAVVAALLFYEHSLVRENDLSRLDAAFFTMNGVISIVFLVFALVARATA</sequence>
<dbReference type="STRING" id="861299.J421_3905"/>
<keyword evidence="10 12" id="KW-0472">Membrane</keyword>
<dbReference type="GO" id="GO:0008412">
    <property type="term" value="F:4-hydroxybenzoate polyprenyltransferase activity"/>
    <property type="evidence" value="ECO:0007669"/>
    <property type="project" value="UniProtKB-EC"/>
</dbReference>
<keyword evidence="6 13" id="KW-0808">Transferase</keyword>
<feature type="transmembrane region" description="Helical" evidence="12">
    <location>
        <begin position="174"/>
        <end position="197"/>
    </location>
</feature>
<comment type="cofactor">
    <cofactor evidence="1">
        <name>Mg(2+)</name>
        <dbReference type="ChEBI" id="CHEBI:18420"/>
    </cofactor>
</comment>
<evidence type="ECO:0000256" key="6">
    <source>
        <dbReference type="ARBA" id="ARBA00022679"/>
    </source>
</evidence>
<dbReference type="CDD" id="cd13959">
    <property type="entry name" value="PT_UbiA_COQ2"/>
    <property type="match status" value="1"/>
</dbReference>
<dbReference type="InterPro" id="IPR039653">
    <property type="entry name" value="Prenyltransferase"/>
</dbReference>
<dbReference type="FunFam" id="1.20.120.1780:FF:000001">
    <property type="entry name" value="4-hydroxybenzoate octaprenyltransferase"/>
    <property type="match status" value="1"/>
</dbReference>
<comment type="similarity">
    <text evidence="3">Belongs to the UbiA prenyltransferase family.</text>
</comment>
<dbReference type="PANTHER" id="PTHR11048">
    <property type="entry name" value="PRENYLTRANSFERASES"/>
    <property type="match status" value="1"/>
</dbReference>
<dbReference type="InterPro" id="IPR044878">
    <property type="entry name" value="UbiA_sf"/>
</dbReference>
<evidence type="ECO:0000256" key="12">
    <source>
        <dbReference type="SAM" id="Phobius"/>
    </source>
</evidence>
<dbReference type="NCBIfam" id="TIGR01475">
    <property type="entry name" value="ubiA_other"/>
    <property type="match status" value="1"/>
</dbReference>
<protein>
    <recommendedName>
        <fullName evidence="11">4-hydroxybenzoate polyprenyltransferase</fullName>
        <ecNumber evidence="11">2.5.1.39</ecNumber>
    </recommendedName>
</protein>
<dbReference type="RefSeq" id="WP_025412890.1">
    <property type="nucleotide sequence ID" value="NZ_CP007128.1"/>
</dbReference>
<dbReference type="FunFam" id="1.10.357.140:FF:000008">
    <property type="entry name" value="4-hydroxybenzoate octaprenyltransferase"/>
    <property type="match status" value="1"/>
</dbReference>
<keyword evidence="7" id="KW-0831">Ubiquinone biosynthesis</keyword>
<dbReference type="GO" id="GO:0005886">
    <property type="term" value="C:plasma membrane"/>
    <property type="evidence" value="ECO:0007669"/>
    <property type="project" value="TreeGrafter"/>
</dbReference>
<dbReference type="EC" id="2.5.1.39" evidence="11"/>
<accession>W0RLV8</accession>
<evidence type="ECO:0000256" key="5">
    <source>
        <dbReference type="ARBA" id="ARBA00022519"/>
    </source>
</evidence>